<keyword evidence="1" id="KW-1133">Transmembrane helix</keyword>
<evidence type="ECO:0000256" key="1">
    <source>
        <dbReference type="SAM" id="Phobius"/>
    </source>
</evidence>
<keyword evidence="3" id="KW-1185">Reference proteome</keyword>
<keyword evidence="1" id="KW-0472">Membrane</keyword>
<evidence type="ECO:0000313" key="3">
    <source>
        <dbReference type="Proteomes" id="UP001432027"/>
    </source>
</evidence>
<accession>A0AAV5ST37</accession>
<dbReference type="AlphaFoldDB" id="A0AAV5ST37"/>
<proteinExistence type="predicted"/>
<evidence type="ECO:0000313" key="2">
    <source>
        <dbReference type="EMBL" id="GMS86532.1"/>
    </source>
</evidence>
<protein>
    <submittedName>
        <fullName evidence="2">Uncharacterized protein</fullName>
    </submittedName>
</protein>
<organism evidence="2 3">
    <name type="scientific">Pristionchus entomophagus</name>
    <dbReference type="NCBI Taxonomy" id="358040"/>
    <lineage>
        <taxon>Eukaryota</taxon>
        <taxon>Metazoa</taxon>
        <taxon>Ecdysozoa</taxon>
        <taxon>Nematoda</taxon>
        <taxon>Chromadorea</taxon>
        <taxon>Rhabditida</taxon>
        <taxon>Rhabditina</taxon>
        <taxon>Diplogasteromorpha</taxon>
        <taxon>Diplogasteroidea</taxon>
        <taxon>Neodiplogasteridae</taxon>
        <taxon>Pristionchus</taxon>
    </lineage>
</organism>
<comment type="caution">
    <text evidence="2">The sequence shown here is derived from an EMBL/GenBank/DDBJ whole genome shotgun (WGS) entry which is preliminary data.</text>
</comment>
<gene>
    <name evidence="2" type="ORF">PENTCL1PPCAC_8707</name>
</gene>
<dbReference type="EMBL" id="BTSX01000002">
    <property type="protein sequence ID" value="GMS86532.1"/>
    <property type="molecule type" value="Genomic_DNA"/>
</dbReference>
<keyword evidence="1" id="KW-0812">Transmembrane</keyword>
<name>A0AAV5ST37_9BILA</name>
<reference evidence="2" key="1">
    <citation type="submission" date="2023-10" db="EMBL/GenBank/DDBJ databases">
        <title>Genome assembly of Pristionchus species.</title>
        <authorList>
            <person name="Yoshida K."/>
            <person name="Sommer R.J."/>
        </authorList>
    </citation>
    <scope>NUCLEOTIDE SEQUENCE</scope>
    <source>
        <strain evidence="2">RS0144</strain>
    </source>
</reference>
<dbReference type="Proteomes" id="UP001432027">
    <property type="component" value="Unassembled WGS sequence"/>
</dbReference>
<sequence>KSITMKDDRFSQLLEEYSNPAIPAMTPGMKRLLGFGIGGTLLLVLITVVCCIVWRRKKGDKCASES</sequence>
<feature type="non-terminal residue" evidence="2">
    <location>
        <position position="1"/>
    </location>
</feature>
<feature type="non-terminal residue" evidence="2">
    <location>
        <position position="66"/>
    </location>
</feature>
<feature type="transmembrane region" description="Helical" evidence="1">
    <location>
        <begin position="32"/>
        <end position="54"/>
    </location>
</feature>